<comment type="caution">
    <text evidence="2">The sequence shown here is derived from an EMBL/GenBank/DDBJ whole genome shotgun (WGS) entry which is preliminary data.</text>
</comment>
<accession>A0AAN7Y246</accession>
<organism evidence="2 3">
    <name type="scientific">Eleginops maclovinus</name>
    <name type="common">Patagonian blennie</name>
    <name type="synonym">Eleginus maclovinus</name>
    <dbReference type="NCBI Taxonomy" id="56733"/>
    <lineage>
        <taxon>Eukaryota</taxon>
        <taxon>Metazoa</taxon>
        <taxon>Chordata</taxon>
        <taxon>Craniata</taxon>
        <taxon>Vertebrata</taxon>
        <taxon>Euteleostomi</taxon>
        <taxon>Actinopterygii</taxon>
        <taxon>Neopterygii</taxon>
        <taxon>Teleostei</taxon>
        <taxon>Neoteleostei</taxon>
        <taxon>Acanthomorphata</taxon>
        <taxon>Eupercaria</taxon>
        <taxon>Perciformes</taxon>
        <taxon>Notothenioidei</taxon>
        <taxon>Eleginopidae</taxon>
        <taxon>Eleginops</taxon>
    </lineage>
</organism>
<protein>
    <submittedName>
        <fullName evidence="2">Uncharacterized protein</fullName>
    </submittedName>
</protein>
<reference evidence="2 3" key="1">
    <citation type="journal article" date="2023" name="Genes (Basel)">
        <title>Chromosome-Level Genome Assembly and Circadian Gene Repertoire of the Patagonia Blennie Eleginops maclovinus-The Closest Ancestral Proxy of Antarctic Cryonotothenioids.</title>
        <authorList>
            <person name="Cheng C.C."/>
            <person name="Rivera-Colon A.G."/>
            <person name="Minhas B.F."/>
            <person name="Wilson L."/>
            <person name="Rayamajhi N."/>
            <person name="Vargas-Chacoff L."/>
            <person name="Catchen J.M."/>
        </authorList>
    </citation>
    <scope>NUCLEOTIDE SEQUENCE [LARGE SCALE GENOMIC DNA]</scope>
    <source>
        <strain evidence="2">JMC-PN-2008</strain>
    </source>
</reference>
<feature type="region of interest" description="Disordered" evidence="1">
    <location>
        <begin position="62"/>
        <end position="85"/>
    </location>
</feature>
<gene>
    <name evidence="2" type="ORF">PBY51_025012</name>
</gene>
<reference evidence="2 3" key="2">
    <citation type="journal article" date="2023" name="Mol. Biol. Evol.">
        <title>Genomics of Secondarily Temperate Adaptation in the Only Non-Antarctic Icefish.</title>
        <authorList>
            <person name="Rivera-Colon A.G."/>
            <person name="Rayamajhi N."/>
            <person name="Minhas B.F."/>
            <person name="Madrigal G."/>
            <person name="Bilyk K.T."/>
            <person name="Yoon V."/>
            <person name="Hune M."/>
            <person name="Gregory S."/>
            <person name="Cheng C.H.C."/>
            <person name="Catchen J.M."/>
        </authorList>
    </citation>
    <scope>NUCLEOTIDE SEQUENCE [LARGE SCALE GENOMIC DNA]</scope>
    <source>
        <strain evidence="2">JMC-PN-2008</strain>
    </source>
</reference>
<sequence length="85" mass="9315">MSQLPSIPYMLPHPPNLCVYNPPPLLSFTTHSLSATLCRPSQCVSPRITPVMAVRALQPDLGHAASRRHMKASREFPVGGRESPL</sequence>
<proteinExistence type="predicted"/>
<evidence type="ECO:0000313" key="3">
    <source>
        <dbReference type="Proteomes" id="UP001346869"/>
    </source>
</evidence>
<name>A0AAN7Y246_ELEMC</name>
<keyword evidence="3" id="KW-1185">Reference proteome</keyword>
<dbReference type="AlphaFoldDB" id="A0AAN7Y246"/>
<dbReference type="EMBL" id="JAUZQC010000006">
    <property type="protein sequence ID" value="KAK5870370.1"/>
    <property type="molecule type" value="Genomic_DNA"/>
</dbReference>
<evidence type="ECO:0000313" key="2">
    <source>
        <dbReference type="EMBL" id="KAK5870370.1"/>
    </source>
</evidence>
<evidence type="ECO:0000256" key="1">
    <source>
        <dbReference type="SAM" id="MobiDB-lite"/>
    </source>
</evidence>
<dbReference type="Proteomes" id="UP001346869">
    <property type="component" value="Unassembled WGS sequence"/>
</dbReference>